<organism evidence="3 4">
    <name type="scientific">Neorhodopirellula lusitana</name>
    <dbReference type="NCBI Taxonomy" id="445327"/>
    <lineage>
        <taxon>Bacteria</taxon>
        <taxon>Pseudomonadati</taxon>
        <taxon>Planctomycetota</taxon>
        <taxon>Planctomycetia</taxon>
        <taxon>Pirellulales</taxon>
        <taxon>Pirellulaceae</taxon>
        <taxon>Neorhodopirellula</taxon>
    </lineage>
</organism>
<evidence type="ECO:0000256" key="1">
    <source>
        <dbReference type="SAM" id="MobiDB-lite"/>
    </source>
</evidence>
<feature type="transmembrane region" description="Helical" evidence="2">
    <location>
        <begin position="97"/>
        <end position="118"/>
    </location>
</feature>
<feature type="transmembrane region" description="Helical" evidence="2">
    <location>
        <begin position="124"/>
        <end position="143"/>
    </location>
</feature>
<keyword evidence="4" id="KW-1185">Reference proteome</keyword>
<feature type="region of interest" description="Disordered" evidence="1">
    <location>
        <begin position="226"/>
        <end position="304"/>
    </location>
</feature>
<feature type="transmembrane region" description="Helical" evidence="2">
    <location>
        <begin position="55"/>
        <end position="77"/>
    </location>
</feature>
<keyword evidence="2" id="KW-0472">Membrane</keyword>
<proteinExistence type="predicted"/>
<reference evidence="3 4" key="1">
    <citation type="submission" date="2017-05" db="EMBL/GenBank/DDBJ databases">
        <authorList>
            <person name="Varghese N."/>
            <person name="Submissions S."/>
        </authorList>
    </citation>
    <scope>NUCLEOTIDE SEQUENCE [LARGE SCALE GENOMIC DNA]</scope>
    <source>
        <strain evidence="3 4">DSM 25457</strain>
    </source>
</reference>
<gene>
    <name evidence="3" type="ORF">SAMN06265222_107187</name>
</gene>
<sequence>MSPDCDLELDGGALARHCERCPRVFGAVHDLPPLILIPKKMLEPSLIESFENNSYFFLSALSFMLVLLFGMLLVAGYSMKFSLAILGVGRFGFWKSLGMVLAASFTSWIVSTMLMMAVPGEPVMALFAMVASVGTYCVVVSVMGGCSVGKGFAIYFLHCFLNLVGAVPLFMLIGIVFFTMSKTMDPNGTLMKQWSQQITKTSATGSGTAIGQGAGGLDLKQVMYQASGEDETESEDALEMPKRLPPVLTGDENSGGFFGLGKEERASPYPKPASGCRSSCSAPKPKPAPAPAVSHGPQSNPFVN</sequence>
<name>A0ABY1Q892_9BACT</name>
<evidence type="ECO:0000313" key="4">
    <source>
        <dbReference type="Proteomes" id="UP001158067"/>
    </source>
</evidence>
<keyword evidence="2" id="KW-0812">Transmembrane</keyword>
<feature type="transmembrane region" description="Helical" evidence="2">
    <location>
        <begin position="155"/>
        <end position="180"/>
    </location>
</feature>
<protein>
    <submittedName>
        <fullName evidence="3">Uncharacterized protein</fullName>
    </submittedName>
</protein>
<accession>A0ABY1Q892</accession>
<keyword evidence="2" id="KW-1133">Transmembrane helix</keyword>
<comment type="caution">
    <text evidence="3">The sequence shown here is derived from an EMBL/GenBank/DDBJ whole genome shotgun (WGS) entry which is preliminary data.</text>
</comment>
<evidence type="ECO:0000256" key="2">
    <source>
        <dbReference type="SAM" id="Phobius"/>
    </source>
</evidence>
<dbReference type="EMBL" id="FXUG01000007">
    <property type="protein sequence ID" value="SMP61910.1"/>
    <property type="molecule type" value="Genomic_DNA"/>
</dbReference>
<evidence type="ECO:0000313" key="3">
    <source>
        <dbReference type="EMBL" id="SMP61910.1"/>
    </source>
</evidence>
<feature type="compositionally biased region" description="Acidic residues" evidence="1">
    <location>
        <begin position="228"/>
        <end position="238"/>
    </location>
</feature>
<dbReference type="Proteomes" id="UP001158067">
    <property type="component" value="Unassembled WGS sequence"/>
</dbReference>